<dbReference type="RefSeq" id="WP_263995271.1">
    <property type="nucleotide sequence ID" value="NZ_JACKVK010000005.1"/>
</dbReference>
<gene>
    <name evidence="3" type="ORF">H7K45_08045</name>
</gene>
<dbReference type="AlphaFoldDB" id="A0A9X3C0A7"/>
<evidence type="ECO:0000313" key="4">
    <source>
        <dbReference type="Proteomes" id="UP001141629"/>
    </source>
</evidence>
<evidence type="ECO:0000256" key="1">
    <source>
        <dbReference type="ARBA" id="ARBA00022801"/>
    </source>
</evidence>
<evidence type="ECO:0000259" key="2">
    <source>
        <dbReference type="Pfam" id="PF00561"/>
    </source>
</evidence>
<proteinExistence type="predicted"/>
<dbReference type="Proteomes" id="UP001141629">
    <property type="component" value="Unassembled WGS sequence"/>
</dbReference>
<organism evidence="3 4">
    <name type="scientific">Mycobacterium yunnanensis</name>
    <dbReference type="NCBI Taxonomy" id="368477"/>
    <lineage>
        <taxon>Bacteria</taxon>
        <taxon>Bacillati</taxon>
        <taxon>Actinomycetota</taxon>
        <taxon>Actinomycetes</taxon>
        <taxon>Mycobacteriales</taxon>
        <taxon>Mycobacteriaceae</taxon>
        <taxon>Mycobacterium</taxon>
    </lineage>
</organism>
<keyword evidence="4" id="KW-1185">Reference proteome</keyword>
<dbReference type="PRINTS" id="PR00412">
    <property type="entry name" value="EPOXHYDRLASE"/>
</dbReference>
<sequence>MTTAHDVDVHHGRAWVDAAESVRIGYTVATPPEPTKTVVLLHGAPQTRYEWRKVMMPLAAAGYRVVMPDYRGAGASDKPRDGYDKWTMAGDIHTLVREVLGVEEPVSLVGHDLGSTVALGFALRYRADVVSATFMEAPLPGTDYYRRRMAQKSAWQFSFHANPDVAVYLVHGRERWYVNRFFDELTYQPDAISNGDLNVYARAYEAPGAIRAMCEVYRELDRDAEDNRTALREHGKLTVPVLASGGAANPLATNFLDMCEEVADSATGQLVPDCGHWVAEEQPAYFTKMFCDFDAAARVR</sequence>
<comment type="caution">
    <text evidence="3">The sequence shown here is derived from an EMBL/GenBank/DDBJ whole genome shotgun (WGS) entry which is preliminary data.</text>
</comment>
<accession>A0A9X3C0A7</accession>
<reference evidence="3" key="1">
    <citation type="submission" date="2020-07" db="EMBL/GenBank/DDBJ databases">
        <authorList>
            <person name="Pettersson B.M.F."/>
            <person name="Behra P.R.K."/>
            <person name="Ramesh M."/>
            <person name="Das S."/>
            <person name="Dasgupta S."/>
            <person name="Kirsebom L.A."/>
        </authorList>
    </citation>
    <scope>NUCLEOTIDE SEQUENCE</scope>
    <source>
        <strain evidence="3">DSM 44838</strain>
    </source>
</reference>
<dbReference type="GO" id="GO:0016787">
    <property type="term" value="F:hydrolase activity"/>
    <property type="evidence" value="ECO:0007669"/>
    <property type="project" value="UniProtKB-KW"/>
</dbReference>
<keyword evidence="1 3" id="KW-0378">Hydrolase</keyword>
<evidence type="ECO:0000313" key="3">
    <source>
        <dbReference type="EMBL" id="MCV7420488.1"/>
    </source>
</evidence>
<dbReference type="InterPro" id="IPR000073">
    <property type="entry name" value="AB_hydrolase_1"/>
</dbReference>
<reference evidence="3" key="2">
    <citation type="journal article" date="2022" name="BMC Genomics">
        <title>Comparative genome analysis of mycobacteria focusing on tRNA and non-coding RNA.</title>
        <authorList>
            <person name="Behra P.R.K."/>
            <person name="Pettersson B.M.F."/>
            <person name="Ramesh M."/>
            <person name="Das S."/>
            <person name="Dasgupta S."/>
            <person name="Kirsebom L.A."/>
        </authorList>
    </citation>
    <scope>NUCLEOTIDE SEQUENCE</scope>
    <source>
        <strain evidence="3">DSM 44838</strain>
    </source>
</reference>
<dbReference type="InterPro" id="IPR000639">
    <property type="entry name" value="Epox_hydrolase-like"/>
</dbReference>
<dbReference type="PANTHER" id="PTHR43329">
    <property type="entry name" value="EPOXIDE HYDROLASE"/>
    <property type="match status" value="1"/>
</dbReference>
<dbReference type="InterPro" id="IPR029058">
    <property type="entry name" value="AB_hydrolase_fold"/>
</dbReference>
<dbReference type="Pfam" id="PF00561">
    <property type="entry name" value="Abhydrolase_1"/>
    <property type="match status" value="1"/>
</dbReference>
<dbReference type="SUPFAM" id="SSF53474">
    <property type="entry name" value="alpha/beta-Hydrolases"/>
    <property type="match status" value="1"/>
</dbReference>
<dbReference type="EMBL" id="JACKVK010000005">
    <property type="protein sequence ID" value="MCV7420488.1"/>
    <property type="molecule type" value="Genomic_DNA"/>
</dbReference>
<dbReference type="Gene3D" id="3.40.50.1820">
    <property type="entry name" value="alpha/beta hydrolase"/>
    <property type="match status" value="1"/>
</dbReference>
<feature type="domain" description="AB hydrolase-1" evidence="2">
    <location>
        <begin position="37"/>
        <end position="282"/>
    </location>
</feature>
<dbReference type="PRINTS" id="PR00111">
    <property type="entry name" value="ABHYDROLASE"/>
</dbReference>
<protein>
    <submittedName>
        <fullName evidence="3">Alpha/beta hydrolase</fullName>
    </submittedName>
</protein>
<name>A0A9X3C0A7_9MYCO</name>